<dbReference type="GO" id="GO:0004674">
    <property type="term" value="F:protein serine/threonine kinase activity"/>
    <property type="evidence" value="ECO:0007669"/>
    <property type="project" value="TreeGrafter"/>
</dbReference>
<dbReference type="Pfam" id="PF07714">
    <property type="entry name" value="PK_Tyr_Ser-Thr"/>
    <property type="match status" value="1"/>
</dbReference>
<dbReference type="InterPro" id="IPR051681">
    <property type="entry name" value="Ser/Thr_Kinases-Pseudokinases"/>
</dbReference>
<keyword evidence="2" id="KW-0808">Transferase</keyword>
<accession>A0A165XJ46</accession>
<organism evidence="2 3">
    <name type="scientific">Sistotremastrum suecicum HHB10207 ss-3</name>
    <dbReference type="NCBI Taxonomy" id="1314776"/>
    <lineage>
        <taxon>Eukaryota</taxon>
        <taxon>Fungi</taxon>
        <taxon>Dikarya</taxon>
        <taxon>Basidiomycota</taxon>
        <taxon>Agaricomycotina</taxon>
        <taxon>Agaricomycetes</taxon>
        <taxon>Sistotremastrales</taxon>
        <taxon>Sistotremastraceae</taxon>
        <taxon>Sistotremastrum</taxon>
    </lineage>
</organism>
<evidence type="ECO:0000313" key="2">
    <source>
        <dbReference type="EMBL" id="KZT32242.1"/>
    </source>
</evidence>
<reference evidence="2 3" key="1">
    <citation type="journal article" date="2016" name="Mol. Biol. Evol.">
        <title>Comparative Genomics of Early-Diverging Mushroom-Forming Fungi Provides Insights into the Origins of Lignocellulose Decay Capabilities.</title>
        <authorList>
            <person name="Nagy L.G."/>
            <person name="Riley R."/>
            <person name="Tritt A."/>
            <person name="Adam C."/>
            <person name="Daum C."/>
            <person name="Floudas D."/>
            <person name="Sun H."/>
            <person name="Yadav J.S."/>
            <person name="Pangilinan J."/>
            <person name="Larsson K.H."/>
            <person name="Matsuura K."/>
            <person name="Barry K."/>
            <person name="Labutti K."/>
            <person name="Kuo R."/>
            <person name="Ohm R.A."/>
            <person name="Bhattacharya S.S."/>
            <person name="Shirouzu T."/>
            <person name="Yoshinaga Y."/>
            <person name="Martin F.M."/>
            <person name="Grigoriev I.V."/>
            <person name="Hibbett D.S."/>
        </authorList>
    </citation>
    <scope>NUCLEOTIDE SEQUENCE [LARGE SCALE GENOMIC DNA]</scope>
    <source>
        <strain evidence="2 3">HHB10207 ss-3</strain>
    </source>
</reference>
<dbReference type="PROSITE" id="PS50011">
    <property type="entry name" value="PROTEIN_KINASE_DOM"/>
    <property type="match status" value="2"/>
</dbReference>
<evidence type="ECO:0000313" key="3">
    <source>
        <dbReference type="Proteomes" id="UP000076798"/>
    </source>
</evidence>
<dbReference type="InterPro" id="IPR000719">
    <property type="entry name" value="Prot_kinase_dom"/>
</dbReference>
<proteinExistence type="predicted"/>
<dbReference type="InterPro" id="IPR011009">
    <property type="entry name" value="Kinase-like_dom_sf"/>
</dbReference>
<dbReference type="InterPro" id="IPR001245">
    <property type="entry name" value="Ser-Thr/Tyr_kinase_cat_dom"/>
</dbReference>
<dbReference type="PANTHER" id="PTHR44329">
    <property type="entry name" value="SERINE/THREONINE-PROTEIN KINASE TNNI3K-RELATED"/>
    <property type="match status" value="1"/>
</dbReference>
<dbReference type="OrthoDB" id="4062651at2759"/>
<dbReference type="AlphaFoldDB" id="A0A165XJ46"/>
<dbReference type="STRING" id="1314776.A0A165XJ46"/>
<feature type="domain" description="Protein kinase" evidence="1">
    <location>
        <begin position="1"/>
        <end position="125"/>
    </location>
</feature>
<dbReference type="Proteomes" id="UP000076798">
    <property type="component" value="Unassembled WGS sequence"/>
</dbReference>
<keyword evidence="2" id="KW-0418">Kinase</keyword>
<dbReference type="Gene3D" id="1.10.510.10">
    <property type="entry name" value="Transferase(Phosphotransferase) domain 1"/>
    <property type="match status" value="2"/>
</dbReference>
<dbReference type="EMBL" id="KV428364">
    <property type="protein sequence ID" value="KZT32242.1"/>
    <property type="molecule type" value="Genomic_DNA"/>
</dbReference>
<keyword evidence="3" id="KW-1185">Reference proteome</keyword>
<evidence type="ECO:0000259" key="1">
    <source>
        <dbReference type="PROSITE" id="PS50011"/>
    </source>
</evidence>
<dbReference type="SUPFAM" id="SSF56112">
    <property type="entry name" value="Protein kinase-like (PK-like)"/>
    <property type="match status" value="2"/>
</dbReference>
<name>A0A165XJ46_9AGAM</name>
<dbReference type="GO" id="GO:0005524">
    <property type="term" value="F:ATP binding"/>
    <property type="evidence" value="ECO:0007669"/>
    <property type="project" value="InterPro"/>
</dbReference>
<dbReference type="InterPro" id="IPR008266">
    <property type="entry name" value="Tyr_kinase_AS"/>
</dbReference>
<protein>
    <submittedName>
        <fullName evidence="2">Kinase-like protein</fullName>
    </submittedName>
</protein>
<feature type="domain" description="Protein kinase" evidence="1">
    <location>
        <begin position="168"/>
        <end position="367"/>
    </location>
</feature>
<dbReference type="PROSITE" id="PS00109">
    <property type="entry name" value="PROTEIN_KINASE_TYR"/>
    <property type="match status" value="1"/>
</dbReference>
<sequence length="367" mass="40778">MAPELLGEGDVASKVRRESDIWALGCVFLEVIACVKPYEAYQSNLPVLSAITRHRFPHESYSTSSRVTNKPHTLTPNLVEEIEPAPPSFSQYPGLWALCLQCWNLEPTSRPNCSDMPTFFKHLKFMPQSLESSAQSKLLPSPSLDTSQSWDESICHEDKVFGELNDLTANITYVENKSYSAISSGDTTLFPGQYKGLWVAVKVTRSFHSSGTNRNVLLRRLRNGMSLWARLKHENILPLAGFCFFPRYSVSPVTLWMKNGSAPSYVQNNPDACRVELLLGITNGLAYCHSQGLIHGDIRGTNILISDDGRPMLAGFVPKLHTTEDEKSASKTLLQVAGLNGTPRWMAPEVVKDLLFSTESDVWALGN</sequence>
<gene>
    <name evidence="2" type="ORF">SISSUDRAFT_566980</name>
</gene>